<dbReference type="RefSeq" id="XP_065647818.1">
    <property type="nucleotide sequence ID" value="XM_065791746.1"/>
</dbReference>
<gene>
    <name evidence="23" type="primary">LOC100207367</name>
</gene>
<feature type="compositionally biased region" description="Basic and acidic residues" evidence="19">
    <location>
        <begin position="306"/>
        <end position="322"/>
    </location>
</feature>
<organism evidence="22 23">
    <name type="scientific">Hydra vulgaris</name>
    <name type="common">Hydra</name>
    <name type="synonym">Hydra attenuata</name>
    <dbReference type="NCBI Taxonomy" id="6087"/>
    <lineage>
        <taxon>Eukaryota</taxon>
        <taxon>Metazoa</taxon>
        <taxon>Cnidaria</taxon>
        <taxon>Hydrozoa</taxon>
        <taxon>Hydroidolina</taxon>
        <taxon>Anthoathecata</taxon>
        <taxon>Aplanulata</taxon>
        <taxon>Hydridae</taxon>
        <taxon>Hydra</taxon>
    </lineage>
</organism>
<dbReference type="InterPro" id="IPR011992">
    <property type="entry name" value="EF-hand-dom_pair"/>
</dbReference>
<dbReference type="Pfam" id="PF25434">
    <property type="entry name" value="NUCB1_N"/>
    <property type="match status" value="1"/>
</dbReference>
<evidence type="ECO:0000313" key="22">
    <source>
        <dbReference type="Proteomes" id="UP001652625"/>
    </source>
</evidence>
<dbReference type="PROSITE" id="PS00018">
    <property type="entry name" value="EF_HAND_1"/>
    <property type="match status" value="2"/>
</dbReference>
<keyword evidence="7" id="KW-0963">Cytoplasm</keyword>
<evidence type="ECO:0000256" key="7">
    <source>
        <dbReference type="ARBA" id="ARBA00022490"/>
    </source>
</evidence>
<dbReference type="PROSITE" id="PS50222">
    <property type="entry name" value="EF_HAND_2"/>
    <property type="match status" value="2"/>
</dbReference>
<dbReference type="InterPro" id="IPR018247">
    <property type="entry name" value="EF_Hand_1_Ca_BS"/>
</dbReference>
<reference evidence="22" key="1">
    <citation type="submission" date="2025-05" db="UniProtKB">
        <authorList>
            <consortium name="RefSeq"/>
        </authorList>
    </citation>
    <scope>NUCLEOTIDE SEQUENCE [LARGE SCALE GENOMIC DNA]</scope>
</reference>
<keyword evidence="10" id="KW-0344">Guanine-nucleotide releasing factor</keyword>
<keyword evidence="8" id="KW-0964">Secreted</keyword>
<keyword evidence="9" id="KW-0597">Phosphoprotein</keyword>
<evidence type="ECO:0000256" key="5">
    <source>
        <dbReference type="ARBA" id="ARBA00007828"/>
    </source>
</evidence>
<comment type="similarity">
    <text evidence="5">Belongs to the aequorin family.</text>
</comment>
<dbReference type="Proteomes" id="UP001652625">
    <property type="component" value="Chromosome 02"/>
</dbReference>
<dbReference type="InterPro" id="IPR040250">
    <property type="entry name" value="Nucleobindin"/>
</dbReference>
<evidence type="ECO:0000256" key="2">
    <source>
        <dbReference type="ARBA" id="ARBA00004496"/>
    </source>
</evidence>
<feature type="signal peptide" evidence="20">
    <location>
        <begin position="1"/>
        <end position="24"/>
    </location>
</feature>
<evidence type="ECO:0000256" key="15">
    <source>
        <dbReference type="ARBA" id="ARBA00023125"/>
    </source>
</evidence>
<evidence type="ECO:0000256" key="13">
    <source>
        <dbReference type="ARBA" id="ARBA00022837"/>
    </source>
</evidence>
<feature type="region of interest" description="Disordered" evidence="19">
    <location>
        <begin position="306"/>
        <end position="359"/>
    </location>
</feature>
<evidence type="ECO:0000256" key="19">
    <source>
        <dbReference type="SAM" id="MobiDB-lite"/>
    </source>
</evidence>
<keyword evidence="18" id="KW-0599">Photoprotein</keyword>
<feature type="compositionally biased region" description="Basic and acidic residues" evidence="19">
    <location>
        <begin position="181"/>
        <end position="197"/>
    </location>
</feature>
<proteinExistence type="inferred from homology"/>
<evidence type="ECO:0000256" key="3">
    <source>
        <dbReference type="ARBA" id="ARBA00004555"/>
    </source>
</evidence>
<keyword evidence="12" id="KW-0677">Repeat</keyword>
<evidence type="ECO:0000256" key="4">
    <source>
        <dbReference type="ARBA" id="ARBA00004613"/>
    </source>
</evidence>
<feature type="domain" description="EF-hand" evidence="21">
    <location>
        <begin position="226"/>
        <end position="261"/>
    </location>
</feature>
<dbReference type="PANTHER" id="PTHR19237">
    <property type="entry name" value="NUCLEOBINDIN"/>
    <property type="match status" value="1"/>
</dbReference>
<evidence type="ECO:0000256" key="9">
    <source>
        <dbReference type="ARBA" id="ARBA00022553"/>
    </source>
</evidence>
<evidence type="ECO:0000256" key="10">
    <source>
        <dbReference type="ARBA" id="ARBA00022658"/>
    </source>
</evidence>
<evidence type="ECO:0000256" key="8">
    <source>
        <dbReference type="ARBA" id="ARBA00022525"/>
    </source>
</evidence>
<accession>A0ABM4BFS4</accession>
<comment type="subcellular location">
    <subcellularLocation>
        <location evidence="2">Cytoplasm</location>
    </subcellularLocation>
    <subcellularLocation>
        <location evidence="3">Golgi apparatus</location>
    </subcellularLocation>
    <subcellularLocation>
        <location evidence="1">Membrane</location>
        <topology evidence="1">Peripheral membrane protein</topology>
    </subcellularLocation>
    <subcellularLocation>
        <location evidence="4">Secreted</location>
    </subcellularLocation>
</comment>
<feature type="domain" description="EF-hand" evidence="21">
    <location>
        <begin position="278"/>
        <end position="313"/>
    </location>
</feature>
<evidence type="ECO:0000259" key="21">
    <source>
        <dbReference type="PROSITE" id="PS50222"/>
    </source>
</evidence>
<evidence type="ECO:0000256" key="14">
    <source>
        <dbReference type="ARBA" id="ARBA00023034"/>
    </source>
</evidence>
<evidence type="ECO:0000313" key="23">
    <source>
        <dbReference type="RefSeq" id="XP_065647818.1"/>
    </source>
</evidence>
<evidence type="ECO:0000256" key="16">
    <source>
        <dbReference type="ARBA" id="ARBA00023136"/>
    </source>
</evidence>
<keyword evidence="17" id="KW-0455">Luminescence</keyword>
<keyword evidence="15" id="KW-0238">DNA-binding</keyword>
<keyword evidence="22" id="KW-1185">Reference proteome</keyword>
<evidence type="ECO:0000256" key="18">
    <source>
        <dbReference type="ARBA" id="ARBA00023262"/>
    </source>
</evidence>
<feature type="compositionally biased region" description="Basic and acidic residues" evidence="19">
    <location>
        <begin position="334"/>
        <end position="359"/>
    </location>
</feature>
<evidence type="ECO:0000256" key="12">
    <source>
        <dbReference type="ARBA" id="ARBA00022737"/>
    </source>
</evidence>
<protein>
    <submittedName>
        <fullName evidence="23">Nucleobindin-2 isoform X4</fullName>
    </submittedName>
</protein>
<dbReference type="Pfam" id="PF13499">
    <property type="entry name" value="EF-hand_7"/>
    <property type="match status" value="1"/>
</dbReference>
<dbReference type="GeneID" id="100207367"/>
<feature type="region of interest" description="Disordered" evidence="19">
    <location>
        <begin position="181"/>
        <end position="209"/>
    </location>
</feature>
<dbReference type="InterPro" id="IPR002048">
    <property type="entry name" value="EF_hand_dom"/>
</dbReference>
<comment type="similarity">
    <text evidence="6">Belongs to the nucleobindin family.</text>
</comment>
<dbReference type="SUPFAM" id="SSF47473">
    <property type="entry name" value="EF-hand"/>
    <property type="match status" value="1"/>
</dbReference>
<reference evidence="23" key="2">
    <citation type="submission" date="2025-08" db="UniProtKB">
        <authorList>
            <consortium name="RefSeq"/>
        </authorList>
    </citation>
    <scope>IDENTIFICATION</scope>
</reference>
<keyword evidence="16" id="KW-0472">Membrane</keyword>
<keyword evidence="11 20" id="KW-0732">Signal</keyword>
<evidence type="ECO:0000256" key="11">
    <source>
        <dbReference type="ARBA" id="ARBA00022729"/>
    </source>
</evidence>
<feature type="chain" id="PRO_5045390785" evidence="20">
    <location>
        <begin position="25"/>
        <end position="359"/>
    </location>
</feature>
<evidence type="ECO:0000256" key="20">
    <source>
        <dbReference type="SAM" id="SignalP"/>
    </source>
</evidence>
<dbReference type="Gene3D" id="1.10.238.10">
    <property type="entry name" value="EF-hand"/>
    <property type="match status" value="1"/>
</dbReference>
<keyword evidence="13" id="KW-0106">Calcium</keyword>
<evidence type="ECO:0000256" key="1">
    <source>
        <dbReference type="ARBA" id="ARBA00004170"/>
    </source>
</evidence>
<evidence type="ECO:0000256" key="17">
    <source>
        <dbReference type="ARBA" id="ARBA00023223"/>
    </source>
</evidence>
<name>A0ABM4BFS4_HYDVU</name>
<dbReference type="InterPro" id="IPR057576">
    <property type="entry name" value="NUCB1_N"/>
</dbReference>
<sequence>MKELLTFGIFLALISLHVAPPVGKKEPELPANETGTVEDKQDAEYFRYLSQVVEVLEKDPEFKSKLHNASEEDIRTGKIANYLDLVGHGVRLKLDEIKRTEVEYQRELLRQRQDFMSGIERNYWNPIHHDNKDSFEMEDLKKLLSKHNDMMSAQDAKRHEEFKAYEMEKEHERREKLHNMTAEERAKEEASYKEHREQRSKHEKIHEPGHKAQLEETWEKEDGLDPENFDARTFFNLHDKNSDHYLDIYELETIFLADIDKVYNESNPEVDLRERSEEIERMREHVMKNMDKDKDGLISFTEFMDETKSEDFEKDEDWKPLTEQDQFTEEELQEYEKMLSENPHGENVKQEASPKVENH</sequence>
<evidence type="ECO:0000256" key="6">
    <source>
        <dbReference type="ARBA" id="ARBA00008063"/>
    </source>
</evidence>
<dbReference type="PANTHER" id="PTHR19237:SF20">
    <property type="entry name" value="NUCLEOBINDIN 1"/>
    <property type="match status" value="1"/>
</dbReference>
<keyword evidence="14" id="KW-0333">Golgi apparatus</keyword>